<dbReference type="GO" id="GO:0015648">
    <property type="term" value="F:lipid-linked peptidoglycan transporter activity"/>
    <property type="evidence" value="ECO:0007669"/>
    <property type="project" value="TreeGrafter"/>
</dbReference>
<dbReference type="EMBL" id="DTMQ01000009">
    <property type="protein sequence ID" value="HGE98682.1"/>
    <property type="molecule type" value="Genomic_DNA"/>
</dbReference>
<comment type="subcellular location">
    <subcellularLocation>
        <location evidence="1">Membrane</location>
        <topology evidence="1">Multi-pass membrane protein</topology>
    </subcellularLocation>
</comment>
<evidence type="ECO:0000256" key="5">
    <source>
        <dbReference type="ARBA" id="ARBA00022960"/>
    </source>
</evidence>
<keyword evidence="5" id="KW-0133">Cell shape</keyword>
<evidence type="ECO:0000256" key="8">
    <source>
        <dbReference type="ARBA" id="ARBA00023136"/>
    </source>
</evidence>
<dbReference type="PANTHER" id="PTHR30474">
    <property type="entry name" value="CELL CYCLE PROTEIN"/>
    <property type="match status" value="1"/>
</dbReference>
<evidence type="ECO:0000256" key="9">
    <source>
        <dbReference type="ARBA" id="ARBA00032370"/>
    </source>
</evidence>
<gene>
    <name evidence="17" type="ORF">ENX07_01215</name>
</gene>
<feature type="transmembrane region" description="Helical" evidence="16">
    <location>
        <begin position="277"/>
        <end position="297"/>
    </location>
</feature>
<dbReference type="EC" id="2.4.99.28" evidence="14"/>
<name>A0A7C3UVQ3_UNCW3</name>
<keyword evidence="4 16" id="KW-0812">Transmembrane</keyword>
<dbReference type="AlphaFoldDB" id="A0A7C3UVQ3"/>
<evidence type="ECO:0000256" key="16">
    <source>
        <dbReference type="SAM" id="Phobius"/>
    </source>
</evidence>
<accession>A0A7C3UVQ3</accession>
<evidence type="ECO:0000256" key="15">
    <source>
        <dbReference type="ARBA" id="ARBA00049902"/>
    </source>
</evidence>
<keyword evidence="2" id="KW-0328">Glycosyltransferase</keyword>
<evidence type="ECO:0000256" key="3">
    <source>
        <dbReference type="ARBA" id="ARBA00022679"/>
    </source>
</evidence>
<proteinExistence type="inferred from homology"/>
<protein>
    <recommendedName>
        <fullName evidence="12">Probable peptidoglycan glycosyltransferase FtsW</fullName>
        <ecNumber evidence="14">2.4.99.28</ecNumber>
    </recommendedName>
    <alternativeName>
        <fullName evidence="13">Cell division protein FtsW</fullName>
    </alternativeName>
    <alternativeName>
        <fullName evidence="10">Cell wall polymerase</fullName>
    </alternativeName>
    <alternativeName>
        <fullName evidence="9">Peptidoglycan polymerase</fullName>
    </alternativeName>
</protein>
<feature type="transmembrane region" description="Helical" evidence="16">
    <location>
        <begin position="343"/>
        <end position="366"/>
    </location>
</feature>
<comment type="catalytic activity">
    <reaction evidence="15">
        <text>[GlcNAc-(1-&gt;4)-Mur2Ac(oyl-L-Ala-gamma-D-Glu-L-Lys-D-Ala-D-Ala)](n)-di-trans,octa-cis-undecaprenyl diphosphate + beta-D-GlcNAc-(1-&gt;4)-Mur2Ac(oyl-L-Ala-gamma-D-Glu-L-Lys-D-Ala-D-Ala)-di-trans,octa-cis-undecaprenyl diphosphate = [GlcNAc-(1-&gt;4)-Mur2Ac(oyl-L-Ala-gamma-D-Glu-L-Lys-D-Ala-D-Ala)](n+1)-di-trans,octa-cis-undecaprenyl diphosphate + di-trans,octa-cis-undecaprenyl diphosphate + H(+)</text>
        <dbReference type="Rhea" id="RHEA:23708"/>
        <dbReference type="Rhea" id="RHEA-COMP:9602"/>
        <dbReference type="Rhea" id="RHEA-COMP:9603"/>
        <dbReference type="ChEBI" id="CHEBI:15378"/>
        <dbReference type="ChEBI" id="CHEBI:58405"/>
        <dbReference type="ChEBI" id="CHEBI:60033"/>
        <dbReference type="ChEBI" id="CHEBI:78435"/>
        <dbReference type="EC" id="2.4.99.28"/>
    </reaction>
</comment>
<keyword evidence="8 16" id="KW-0472">Membrane</keyword>
<sequence>MKPKIDLIYLQAVILLLIFGILSLYSTTFYERILSLPNPQGDYFKKTLTWVGIGLLVLFLSIIFPTSFYRSQFRLLGIFKFPFTGSFLLWIIFFSCLLFNVSRVLITKQVARSTGFFQPQEFFKYAHLFLLANLAEKGKNDWRIIVLSLLATLALFFQRAVGTAVIFFFSCLFIFFIIRMRITYILLYTFIIGISIAIGIWKIRYARERFEQFWERKEKRKDLMRIDWRNLTHQENARIAIASGGWFGRGLGRGLQKFGFLVLVHTDFLFANICEEMGFVGAMLILSLFFILFWRGLLIASAARSGFEFTVASGVSIILCLYLFVHVLVGLDILPCTGQPLPFLSYGGSALISNLWAAGTVLNISYSERR</sequence>
<dbReference type="InterPro" id="IPR001182">
    <property type="entry name" value="FtsW/RodA"/>
</dbReference>
<evidence type="ECO:0000256" key="1">
    <source>
        <dbReference type="ARBA" id="ARBA00004141"/>
    </source>
</evidence>
<reference evidence="17" key="1">
    <citation type="journal article" date="2020" name="mSystems">
        <title>Genome- and Community-Level Interaction Insights into Carbon Utilization and Element Cycling Functions of Hydrothermarchaeota in Hydrothermal Sediment.</title>
        <authorList>
            <person name="Zhou Z."/>
            <person name="Liu Y."/>
            <person name="Xu W."/>
            <person name="Pan J."/>
            <person name="Luo Z.H."/>
            <person name="Li M."/>
        </authorList>
    </citation>
    <scope>NUCLEOTIDE SEQUENCE [LARGE SCALE GENOMIC DNA]</scope>
    <source>
        <strain evidence="17">SpSt-906</strain>
    </source>
</reference>
<comment type="caution">
    <text evidence="17">The sequence shown here is derived from an EMBL/GenBank/DDBJ whole genome shotgun (WGS) entry which is preliminary data.</text>
</comment>
<dbReference type="GO" id="GO:0008955">
    <property type="term" value="F:peptidoglycan glycosyltransferase activity"/>
    <property type="evidence" value="ECO:0007669"/>
    <property type="project" value="UniProtKB-EC"/>
</dbReference>
<feature type="transmembrane region" description="Helical" evidence="16">
    <location>
        <begin position="81"/>
        <end position="101"/>
    </location>
</feature>
<dbReference type="PANTHER" id="PTHR30474:SF2">
    <property type="entry name" value="PEPTIDOGLYCAN GLYCOSYLTRANSFERASE FTSW-RELATED"/>
    <property type="match status" value="1"/>
</dbReference>
<feature type="transmembrane region" description="Helical" evidence="16">
    <location>
        <begin position="144"/>
        <end position="177"/>
    </location>
</feature>
<evidence type="ECO:0000256" key="13">
    <source>
        <dbReference type="ARBA" id="ARBA00041418"/>
    </source>
</evidence>
<feature type="transmembrane region" description="Helical" evidence="16">
    <location>
        <begin position="309"/>
        <end position="331"/>
    </location>
</feature>
<evidence type="ECO:0000256" key="4">
    <source>
        <dbReference type="ARBA" id="ARBA00022692"/>
    </source>
</evidence>
<keyword evidence="3" id="KW-0808">Transferase</keyword>
<evidence type="ECO:0000256" key="7">
    <source>
        <dbReference type="ARBA" id="ARBA00022989"/>
    </source>
</evidence>
<evidence type="ECO:0000256" key="2">
    <source>
        <dbReference type="ARBA" id="ARBA00022676"/>
    </source>
</evidence>
<evidence type="ECO:0000256" key="11">
    <source>
        <dbReference type="ARBA" id="ARBA00038053"/>
    </source>
</evidence>
<dbReference type="GO" id="GO:0008360">
    <property type="term" value="P:regulation of cell shape"/>
    <property type="evidence" value="ECO:0007669"/>
    <property type="project" value="UniProtKB-KW"/>
</dbReference>
<dbReference type="Pfam" id="PF01098">
    <property type="entry name" value="FTSW_RODA_SPOVE"/>
    <property type="match status" value="1"/>
</dbReference>
<evidence type="ECO:0000256" key="10">
    <source>
        <dbReference type="ARBA" id="ARBA00033270"/>
    </source>
</evidence>
<feature type="transmembrane region" description="Helical" evidence="16">
    <location>
        <begin position="184"/>
        <end position="203"/>
    </location>
</feature>
<keyword evidence="6" id="KW-0573">Peptidoglycan synthesis</keyword>
<comment type="similarity">
    <text evidence="11">Belongs to the SEDS family. FtsW subfamily.</text>
</comment>
<evidence type="ECO:0000256" key="14">
    <source>
        <dbReference type="ARBA" id="ARBA00044770"/>
    </source>
</evidence>
<evidence type="ECO:0000313" key="17">
    <source>
        <dbReference type="EMBL" id="HGE98682.1"/>
    </source>
</evidence>
<evidence type="ECO:0000256" key="6">
    <source>
        <dbReference type="ARBA" id="ARBA00022984"/>
    </source>
</evidence>
<keyword evidence="7 16" id="KW-1133">Transmembrane helix</keyword>
<feature type="transmembrane region" description="Helical" evidence="16">
    <location>
        <begin position="7"/>
        <end position="27"/>
    </location>
</feature>
<evidence type="ECO:0000256" key="12">
    <source>
        <dbReference type="ARBA" id="ARBA00041185"/>
    </source>
</evidence>
<organism evidence="17">
    <name type="scientific">candidate division WOR-3 bacterium</name>
    <dbReference type="NCBI Taxonomy" id="2052148"/>
    <lineage>
        <taxon>Bacteria</taxon>
        <taxon>Bacteria division WOR-3</taxon>
    </lineage>
</organism>
<dbReference type="GO" id="GO:0032153">
    <property type="term" value="C:cell division site"/>
    <property type="evidence" value="ECO:0007669"/>
    <property type="project" value="TreeGrafter"/>
</dbReference>
<feature type="transmembrane region" description="Helical" evidence="16">
    <location>
        <begin position="47"/>
        <end position="69"/>
    </location>
</feature>
<dbReference type="GO" id="GO:0009252">
    <property type="term" value="P:peptidoglycan biosynthetic process"/>
    <property type="evidence" value="ECO:0007669"/>
    <property type="project" value="UniProtKB-KW"/>
</dbReference>
<dbReference type="GO" id="GO:0051301">
    <property type="term" value="P:cell division"/>
    <property type="evidence" value="ECO:0007669"/>
    <property type="project" value="InterPro"/>
</dbReference>
<dbReference type="GO" id="GO:0005886">
    <property type="term" value="C:plasma membrane"/>
    <property type="evidence" value="ECO:0007669"/>
    <property type="project" value="TreeGrafter"/>
</dbReference>